<feature type="transmembrane region" description="Helical" evidence="2">
    <location>
        <begin position="32"/>
        <end position="56"/>
    </location>
</feature>
<evidence type="ECO:0000313" key="3">
    <source>
        <dbReference type="EMBL" id="KLE36071.1"/>
    </source>
</evidence>
<dbReference type="EMBL" id="LBHB01000001">
    <property type="protein sequence ID" value="KLE36071.1"/>
    <property type="molecule type" value="Genomic_DNA"/>
</dbReference>
<accession>A0A0G9MZ96</accession>
<dbReference type="STRING" id="1581420.AAW00_03230"/>
<proteinExistence type="predicted"/>
<feature type="transmembrane region" description="Helical" evidence="2">
    <location>
        <begin position="68"/>
        <end position="89"/>
    </location>
</feature>
<feature type="coiled-coil region" evidence="1">
    <location>
        <begin position="405"/>
        <end position="432"/>
    </location>
</feature>
<evidence type="ECO:0008006" key="5">
    <source>
        <dbReference type="Google" id="ProtNLM"/>
    </source>
</evidence>
<keyword evidence="1" id="KW-0175">Coiled coil</keyword>
<keyword evidence="2" id="KW-1133">Transmembrane helix</keyword>
<organism evidence="3 4">
    <name type="scientific">Aurantiacibacter luteus</name>
    <dbReference type="NCBI Taxonomy" id="1581420"/>
    <lineage>
        <taxon>Bacteria</taxon>
        <taxon>Pseudomonadati</taxon>
        <taxon>Pseudomonadota</taxon>
        <taxon>Alphaproteobacteria</taxon>
        <taxon>Sphingomonadales</taxon>
        <taxon>Erythrobacteraceae</taxon>
        <taxon>Aurantiacibacter</taxon>
    </lineage>
</organism>
<keyword evidence="2" id="KW-0812">Transmembrane</keyword>
<dbReference type="Proteomes" id="UP000053464">
    <property type="component" value="Unassembled WGS sequence"/>
</dbReference>
<keyword evidence="4" id="KW-1185">Reference proteome</keyword>
<keyword evidence="2" id="KW-0472">Membrane</keyword>
<feature type="coiled-coil region" evidence="1">
    <location>
        <begin position="308"/>
        <end position="371"/>
    </location>
</feature>
<reference evidence="3 4" key="1">
    <citation type="submission" date="2015-04" db="EMBL/GenBank/DDBJ databases">
        <title>The draft genome sequence of Erythrobacter luteus KA37.</title>
        <authorList>
            <person name="Zhuang L."/>
            <person name="Liu Y."/>
            <person name="Shao Z."/>
        </authorList>
    </citation>
    <scope>NUCLEOTIDE SEQUENCE [LARGE SCALE GENOMIC DNA]</scope>
    <source>
        <strain evidence="3 4">KA37</strain>
    </source>
</reference>
<evidence type="ECO:0000256" key="1">
    <source>
        <dbReference type="SAM" id="Coils"/>
    </source>
</evidence>
<protein>
    <recommendedName>
        <fullName evidence="5">ATPase</fullName>
    </recommendedName>
</protein>
<dbReference type="PATRIC" id="fig|1581420.6.peg.654"/>
<evidence type="ECO:0000256" key="2">
    <source>
        <dbReference type="SAM" id="Phobius"/>
    </source>
</evidence>
<name>A0A0G9MZ96_9SPHN</name>
<gene>
    <name evidence="3" type="ORF">AAW00_03230</name>
</gene>
<evidence type="ECO:0000313" key="4">
    <source>
        <dbReference type="Proteomes" id="UP000053464"/>
    </source>
</evidence>
<sequence length="795" mass="86447">MELQQPYEDEAEVEAEQFWVEDEEQHPARPRFAWAVPALAILAVLGWTVFFAWANFSQMLGGAGPQQWIDWVGQWSLPVILVVGLWLLAMRNSRREANRFTDAARALSHESAQLESRLGIVNRELAIARDFIAAQSRDLETLGRLANERLSTNADRLQNLIRENGAQVEQIGTVSDTALANMTSLRDHLPVVANAARDMTNQIGNAGNVAQGHIEALVTGFDRLNQFGEASESHVERIAERVGATLELFDSQVSALGEATKERFEKLRRVSEGFRADLAMSQEEAIASIRTRAAAVAEELRAHDIAQREAGEAALAAMRERLAALEADGQRVIASLGDGRDRALGQWSDGIAALEERMNAAITSIAQADEAAVTSASERLAALDARLLAIDTAMHERQDAQIAHAAGMTRRADALAERMAELDAEMQRMAAESRDAGDALGGAAQVLAERVEQSRAVLDSSGATIARLTDDSVRLLEIIRSGSDHSQGALSDSIAEAERRLARFGNEAARLHGLIGEAATRGETLSAHVETARDTGAASLETLGALEERMAALAAESERLAERTGGELRAALGQLSGEATGALEGLRDNQREVIAEIAERIAEDSRTRIAEAIHRNASEAIAELETAVARASASGAATTETLRSQLGEVDALAHNLEARVAYARERAEERVDSEFTRRMALITEALNSSAIDIAKAFENEVSDTQWTNYLRGDRGIFTRRAVRLLDKQESRAVAEVYDADGEFRETVNRYIHDFEAMLREVLSTRDGNSIAVTLLSSEVGKLYVALAQSIDRLRG</sequence>
<dbReference type="AlphaFoldDB" id="A0A0G9MZ96"/>
<comment type="caution">
    <text evidence="3">The sequence shown here is derived from an EMBL/GenBank/DDBJ whole genome shotgun (WGS) entry which is preliminary data.</text>
</comment>